<feature type="domain" description="AB hydrolase-1" evidence="1">
    <location>
        <begin position="21"/>
        <end position="214"/>
    </location>
</feature>
<evidence type="ECO:0000259" key="1">
    <source>
        <dbReference type="Pfam" id="PF00561"/>
    </source>
</evidence>
<dbReference type="InterPro" id="IPR050266">
    <property type="entry name" value="AB_hydrolase_sf"/>
</dbReference>
<reference evidence="2 3" key="1">
    <citation type="submission" date="2020-08" db="EMBL/GenBank/DDBJ databases">
        <title>Cohnella phylogeny.</title>
        <authorList>
            <person name="Dunlap C."/>
        </authorList>
    </citation>
    <scope>NUCLEOTIDE SEQUENCE [LARGE SCALE GENOMIC DNA]</scope>
    <source>
        <strain evidence="2 3">DSM 25239</strain>
    </source>
</reference>
<sequence length="287" mass="31816">MPLLHVNGIELHYHLQGKGTALVFIHPPTMGSRVFTYMSNDLSQDYRTLLFDFRGHGRSASSSAAITIPLLVEDTCRLMDALDIRSAYLCAYSMGTMVALEALLTHPDRFLGAALLAGLPEASGKAIRFLARAGMVASSLRAKGLVAFSDSWVHADSPETFHRLRAESASGDPAKWREYIAAGLSYSATDRLKRIRRPVLLLYGQKDRYFLPYSRVLQERLAKVSTAWIPDAWHTLPIHSADSCSRFVRGWLRAQGASEKMTEAEEAYRAEAIPDPGEFGYGDPLQP</sequence>
<organism evidence="2 3">
    <name type="scientific">Cohnella xylanilytica</name>
    <dbReference type="NCBI Taxonomy" id="557555"/>
    <lineage>
        <taxon>Bacteria</taxon>
        <taxon>Bacillati</taxon>
        <taxon>Bacillota</taxon>
        <taxon>Bacilli</taxon>
        <taxon>Bacillales</taxon>
        <taxon>Paenibacillaceae</taxon>
        <taxon>Cohnella</taxon>
    </lineage>
</organism>
<dbReference type="SUPFAM" id="SSF53474">
    <property type="entry name" value="alpha/beta-Hydrolases"/>
    <property type="match status" value="1"/>
</dbReference>
<dbReference type="AlphaFoldDB" id="A0A841U1J3"/>
<accession>A0A841U1J3</accession>
<name>A0A841U1J3_9BACL</name>
<dbReference type="EMBL" id="JACJVR010000044">
    <property type="protein sequence ID" value="MBB6691980.1"/>
    <property type="molecule type" value="Genomic_DNA"/>
</dbReference>
<evidence type="ECO:0000313" key="2">
    <source>
        <dbReference type="EMBL" id="MBB6691980.1"/>
    </source>
</evidence>
<dbReference type="Proteomes" id="UP000553776">
    <property type="component" value="Unassembled WGS sequence"/>
</dbReference>
<dbReference type="RefSeq" id="WP_185135974.1">
    <property type="nucleotide sequence ID" value="NZ_JACJVR010000044.1"/>
</dbReference>
<keyword evidence="3" id="KW-1185">Reference proteome</keyword>
<evidence type="ECO:0000313" key="3">
    <source>
        <dbReference type="Proteomes" id="UP000553776"/>
    </source>
</evidence>
<proteinExistence type="predicted"/>
<protein>
    <submittedName>
        <fullName evidence="2">Alpha/beta hydrolase</fullName>
    </submittedName>
</protein>
<dbReference type="Gene3D" id="3.40.50.1820">
    <property type="entry name" value="alpha/beta hydrolase"/>
    <property type="match status" value="1"/>
</dbReference>
<dbReference type="Pfam" id="PF00561">
    <property type="entry name" value="Abhydrolase_1"/>
    <property type="match status" value="1"/>
</dbReference>
<dbReference type="PANTHER" id="PTHR43798">
    <property type="entry name" value="MONOACYLGLYCEROL LIPASE"/>
    <property type="match status" value="1"/>
</dbReference>
<dbReference type="GO" id="GO:0016787">
    <property type="term" value="F:hydrolase activity"/>
    <property type="evidence" value="ECO:0007669"/>
    <property type="project" value="UniProtKB-KW"/>
</dbReference>
<keyword evidence="2" id="KW-0378">Hydrolase</keyword>
<dbReference type="InterPro" id="IPR000073">
    <property type="entry name" value="AB_hydrolase_1"/>
</dbReference>
<gene>
    <name evidence="2" type="ORF">H7B90_11275</name>
</gene>
<dbReference type="InterPro" id="IPR029058">
    <property type="entry name" value="AB_hydrolase_fold"/>
</dbReference>
<comment type="caution">
    <text evidence="2">The sequence shown here is derived from an EMBL/GenBank/DDBJ whole genome shotgun (WGS) entry which is preliminary data.</text>
</comment>